<dbReference type="InterPro" id="IPR044881">
    <property type="entry name" value="RMI1_N_N_sf"/>
</dbReference>
<reference evidence="2 3" key="2">
    <citation type="submission" date="2018-11" db="EMBL/GenBank/DDBJ databases">
        <authorList>
            <consortium name="Pathogen Informatics"/>
        </authorList>
    </citation>
    <scope>NUCLEOTIDE SEQUENCE [LARGE SCALE GENOMIC DNA]</scope>
</reference>
<evidence type="ECO:0000313" key="2">
    <source>
        <dbReference type="EMBL" id="VDO41690.1"/>
    </source>
</evidence>
<proteinExistence type="predicted"/>
<dbReference type="EMBL" id="UZAJ01004076">
    <property type="protein sequence ID" value="VDO41690.1"/>
    <property type="molecule type" value="Genomic_DNA"/>
</dbReference>
<dbReference type="GO" id="GO:0000724">
    <property type="term" value="P:double-strand break repair via homologous recombination"/>
    <property type="evidence" value="ECO:0007669"/>
    <property type="project" value="TreeGrafter"/>
</dbReference>
<dbReference type="WBParaSite" id="OFLC_0000498801-mRNA-1">
    <property type="protein sequence ID" value="OFLC_0000498801-mRNA-1"/>
    <property type="gene ID" value="OFLC_0000498801"/>
</dbReference>
<reference evidence="4" key="1">
    <citation type="submission" date="2016-06" db="UniProtKB">
        <authorList>
            <consortium name="WormBaseParasite"/>
        </authorList>
    </citation>
    <scope>IDENTIFICATION</scope>
</reference>
<dbReference type="GO" id="GO:0000712">
    <property type="term" value="P:resolution of meiotic recombination intermediates"/>
    <property type="evidence" value="ECO:0007669"/>
    <property type="project" value="TreeGrafter"/>
</dbReference>
<dbReference type="SMART" id="SM01161">
    <property type="entry name" value="DUF1767"/>
    <property type="match status" value="1"/>
</dbReference>
<dbReference type="STRING" id="387005.A0A183HBX7"/>
<dbReference type="Proteomes" id="UP000267606">
    <property type="component" value="Unassembled WGS sequence"/>
</dbReference>
<feature type="domain" description="RMI1 N-terminal" evidence="1">
    <location>
        <begin position="33"/>
        <end position="79"/>
    </location>
</feature>
<sequence>MDCKILKEGKFHPNKRRISMINVKKISVTELFSKFHVTLKEAWLNEVLEYLHVERAEADISTVIQLVYEQWLYSELSNSTRPKIRLPPFEKKTSLDSDVVVQINWFIDIHTSMYSKLYEYVGRNTDNSFFHWELNDGTESKSI</sequence>
<evidence type="ECO:0000313" key="4">
    <source>
        <dbReference type="WBParaSite" id="OFLC_0000498801-mRNA-1"/>
    </source>
</evidence>
<name>A0A183HBX7_9BILA</name>
<gene>
    <name evidence="2" type="ORF">OFLC_LOCUS4989</name>
</gene>
<dbReference type="PANTHER" id="PTHR14790:SF15">
    <property type="entry name" value="RECQ-MEDIATED GENOME INSTABILITY PROTEIN 1"/>
    <property type="match status" value="1"/>
</dbReference>
<dbReference type="AlphaFoldDB" id="A0A183HBX7"/>
<dbReference type="Gene3D" id="1.10.8.1020">
    <property type="entry name" value="RecQ-mediated genome instability protein 1, N-terminal domain"/>
    <property type="match status" value="1"/>
</dbReference>
<protein>
    <submittedName>
        <fullName evidence="4">DUF1767 domain-containing protein</fullName>
    </submittedName>
</protein>
<evidence type="ECO:0000259" key="1">
    <source>
        <dbReference type="Pfam" id="PF21000"/>
    </source>
</evidence>
<evidence type="ECO:0000313" key="3">
    <source>
        <dbReference type="Proteomes" id="UP000267606"/>
    </source>
</evidence>
<organism evidence="4">
    <name type="scientific">Onchocerca flexuosa</name>
    <dbReference type="NCBI Taxonomy" id="387005"/>
    <lineage>
        <taxon>Eukaryota</taxon>
        <taxon>Metazoa</taxon>
        <taxon>Ecdysozoa</taxon>
        <taxon>Nematoda</taxon>
        <taxon>Chromadorea</taxon>
        <taxon>Rhabditida</taxon>
        <taxon>Spirurina</taxon>
        <taxon>Spiruromorpha</taxon>
        <taxon>Filarioidea</taxon>
        <taxon>Onchocercidae</taxon>
        <taxon>Onchocerca</taxon>
    </lineage>
</organism>
<keyword evidence="3" id="KW-1185">Reference proteome</keyword>
<dbReference type="GO" id="GO:0016604">
    <property type="term" value="C:nuclear body"/>
    <property type="evidence" value="ECO:0007669"/>
    <property type="project" value="TreeGrafter"/>
</dbReference>
<dbReference type="PANTHER" id="PTHR14790">
    <property type="entry name" value="RECQ-MEDIATED GENOME INSTABILITY PROTEIN 1 RMI1"/>
    <property type="match status" value="1"/>
</dbReference>
<dbReference type="GO" id="GO:0031422">
    <property type="term" value="C:RecQ family helicase-topoisomerase III complex"/>
    <property type="evidence" value="ECO:0007669"/>
    <property type="project" value="TreeGrafter"/>
</dbReference>
<dbReference type="InterPro" id="IPR049363">
    <property type="entry name" value="RMI1_N"/>
</dbReference>
<accession>A0A183HBX7</accession>
<dbReference type="Pfam" id="PF21000">
    <property type="entry name" value="RMI1_N_N"/>
    <property type="match status" value="1"/>
</dbReference>